<feature type="transmembrane region" description="Helical" evidence="2">
    <location>
        <begin position="2156"/>
        <end position="2179"/>
    </location>
</feature>
<evidence type="ECO:0000256" key="1">
    <source>
        <dbReference type="SAM" id="MobiDB-lite"/>
    </source>
</evidence>
<dbReference type="InParanoid" id="I7M394"/>
<name>I7M394_TETTS</name>
<feature type="compositionally biased region" description="Low complexity" evidence="1">
    <location>
        <begin position="2370"/>
        <end position="2391"/>
    </location>
</feature>
<feature type="region of interest" description="Disordered" evidence="1">
    <location>
        <begin position="2367"/>
        <end position="2391"/>
    </location>
</feature>
<reference evidence="4" key="1">
    <citation type="journal article" date="2006" name="PLoS Biol.">
        <title>Macronuclear genome sequence of the ciliate Tetrahymena thermophila, a model eukaryote.</title>
        <authorList>
            <person name="Eisen J.A."/>
            <person name="Coyne R.S."/>
            <person name="Wu M."/>
            <person name="Wu D."/>
            <person name="Thiagarajan M."/>
            <person name="Wortman J.R."/>
            <person name="Badger J.H."/>
            <person name="Ren Q."/>
            <person name="Amedeo P."/>
            <person name="Jones K.M."/>
            <person name="Tallon L.J."/>
            <person name="Delcher A.L."/>
            <person name="Salzberg S.L."/>
            <person name="Silva J.C."/>
            <person name="Haas B.J."/>
            <person name="Majoros W.H."/>
            <person name="Farzad M."/>
            <person name="Carlton J.M."/>
            <person name="Smith R.K. Jr."/>
            <person name="Garg J."/>
            <person name="Pearlman R.E."/>
            <person name="Karrer K.M."/>
            <person name="Sun L."/>
            <person name="Manning G."/>
            <person name="Elde N.C."/>
            <person name="Turkewitz A.P."/>
            <person name="Asai D.J."/>
            <person name="Wilkes D.E."/>
            <person name="Wang Y."/>
            <person name="Cai H."/>
            <person name="Collins K."/>
            <person name="Stewart B.A."/>
            <person name="Lee S.R."/>
            <person name="Wilamowska K."/>
            <person name="Weinberg Z."/>
            <person name="Ruzzo W.L."/>
            <person name="Wloga D."/>
            <person name="Gaertig J."/>
            <person name="Frankel J."/>
            <person name="Tsao C.-C."/>
            <person name="Gorovsky M.A."/>
            <person name="Keeling P.J."/>
            <person name="Waller R.F."/>
            <person name="Patron N.J."/>
            <person name="Cherry J.M."/>
            <person name="Stover N.A."/>
            <person name="Krieger C.J."/>
            <person name="del Toro C."/>
            <person name="Ryder H.F."/>
            <person name="Williamson S.C."/>
            <person name="Barbeau R.A."/>
            <person name="Hamilton E.P."/>
            <person name="Orias E."/>
        </authorList>
    </citation>
    <scope>NUCLEOTIDE SEQUENCE [LARGE SCALE GENOMIC DNA]</scope>
    <source>
        <strain evidence="4">SB210</strain>
    </source>
</reference>
<keyword evidence="4" id="KW-1185">Reference proteome</keyword>
<feature type="transmembrane region" description="Helical" evidence="2">
    <location>
        <begin position="2079"/>
        <end position="2096"/>
    </location>
</feature>
<dbReference type="RefSeq" id="XP_001022959.2">
    <property type="nucleotide sequence ID" value="XM_001022959.2"/>
</dbReference>
<keyword evidence="2" id="KW-1133">Transmembrane helix</keyword>
<dbReference type="EMBL" id="GG662523">
    <property type="protein sequence ID" value="EAS02714.2"/>
    <property type="molecule type" value="Genomic_DNA"/>
</dbReference>
<accession>I7M394</accession>
<feature type="transmembrane region" description="Helical" evidence="2">
    <location>
        <begin position="1801"/>
        <end position="1826"/>
    </location>
</feature>
<feature type="transmembrane region" description="Helical" evidence="2">
    <location>
        <begin position="2054"/>
        <end position="2073"/>
    </location>
</feature>
<dbReference type="SUPFAM" id="SSF69322">
    <property type="entry name" value="Tricorn protease domain 2"/>
    <property type="match status" value="1"/>
</dbReference>
<keyword evidence="2" id="KW-0472">Membrane</keyword>
<evidence type="ECO:0000256" key="2">
    <source>
        <dbReference type="SAM" id="Phobius"/>
    </source>
</evidence>
<dbReference type="PANTHER" id="PTHR11319">
    <property type="entry name" value="G PROTEIN-COUPLED RECEPTOR-RELATED"/>
    <property type="match status" value="1"/>
</dbReference>
<evidence type="ECO:0000313" key="3">
    <source>
        <dbReference type="EMBL" id="EAS02714.2"/>
    </source>
</evidence>
<dbReference type="PANTHER" id="PTHR11319:SF35">
    <property type="entry name" value="OUTER MEMBRANE PROTEIN PMPC-RELATED"/>
    <property type="match status" value="1"/>
</dbReference>
<evidence type="ECO:0000313" key="4">
    <source>
        <dbReference type="Proteomes" id="UP000009168"/>
    </source>
</evidence>
<keyword evidence="2 3" id="KW-0812">Transmembrane</keyword>
<dbReference type="KEGG" id="tet:TTHERM_00348040"/>
<dbReference type="Proteomes" id="UP000009168">
    <property type="component" value="Unassembled WGS sequence"/>
</dbReference>
<feature type="transmembrane region" description="Helical" evidence="2">
    <location>
        <begin position="2004"/>
        <end position="2025"/>
    </location>
</feature>
<sequence>MIQQKSILIVGRKNGQVQMYDVSGQLIVEYNTTPFQIFQIFADFENNIIISVDNSNTPRFHLYPPNKIIQETELQNSVISQMIVLDQKQMIFLLVQNKTQNIPIQQQQYLLILNENDISQVYLQGYCLNSYTINLVLNNYLNQVVLVCSDSSLRVFDLNTFTFSNEIAPIFPSYTFRDQKLLNQTIFSFSFGNPSTIQLISCLDWNTSWTILIPNFYSYQFILNQNHNVIIITDGMSQLLKYDLILKNITKQNTLPSGNIQDFKISQASADYFMLYQMNNVVALHLIDNLSLYSSLIPINFIYIYQIYELNQVVLLLTTGDILFYKFPQLNLVYSIKGISKGDQFLFFNRRSPYLISSFKGINVIDLTSKAIVSQKIFNQDIIFLDVFFELSFIQVQFDQYSVDILDLYSLNTIQVIKLYSPIIVFKIFKSNEKAYFCLQNGQLQIIDMNQILITRQLQQNDSLIPYYHKLPTAVLRQQNEDSTLGQNQFFYYNYLNYKLNSFRPIYQLQDNLSDLIKNGGQINMHIVGNNLYILVESTLLVYLNVQVDRIDSSGNLNENLFKQKIIIHLQNCCQMLYYPMFEQSIIYLSNKYELIRVNLTDSSSQILYKNQLDFLDVLFYESKTISDINGYFWMVILESQKLIVFDLKNNSQQQILQLLSQADLSYIKISYNYEQFKQSQDTSQFIFMKLTKYSQFSYPSQTEFPLGTTCIYQSDGTIFVVDLSVFLKQGIPISSDPQKFYLQYNDQSIATFQSVLQIVIIDKLYIIAVLQPGKIEIFQTLFYLSLQSIIPPSYNDYKISIGLYTFVVFNKVQFLLIYLRDFTMMNFFSPTLQQIDEIYILQENLFLIELHNQLQIFSIDNNFIQMMKLEVAFQIYQDWNQTIITNPINTLYQIIGTFAQVNSIQQQPNQNELSSVQINLIASSLENYYEGTLTILFANQIEDNSHLSDGYIQNVCKFTIKQSNQVSDNKYIVSLISQLQIENRNQGWTSQRIVYEFQTLDTFSFIIDQQNVYTVVLIRNTNTSEIENYYFTPQERINIYVTQSYSFETPVMAKLFIQHVFFIFTPNSGFIVDSQDNWLNELIISDGLVQQELDQVSILVSNVNNVAFDQIVLDGLYKYKIQMSGELTEYDGQDLTNHDHFLIGMYNIQNVVFNNIMIMNYKQISTKNPLLVFIKCQNVTINGFTFINNIIYDLSSIISFIDVGEVSLQNIVIQNNTVANITQNNNTANYLSPIALQFNATQTVKIYQVLFIMNSQLQFIEMSNAFSVLGNDSIYDNLTLNFTNGVFISNKITKGIIQILQITQVYFDNLNFQANTALQNIQLIKQIKIKNYNSLDYILQDYKQFLILVSDSKELSMNKCDFQKNHILGSMIYIFSSQYIINNLICNLNINQISSGGCLYSYLYNNQQIQETNTIMNSNITSNLVRQGEGGAIYLHTSNLKLINTIIKNNTSLVGGGIKYINIVPDFIYDQTVFIGGKQLVSHEQNNQTSKQNLSYIQNNTANLYGANIGSVIHSIIVQYDNKELANFQSGAYLKQNLTIFLLDEEGNQLKISQKVLEQLTKYQEISFTIQIVDYNSIIQQQKGTQQQQNEYAPLLINGKSIKDLDQFNTTLQGFQFNVSFSGYPLKQSMFVVQTSQTVVLDLRQKQFSIGQIQKSIKINFRDCQIGEVPFQPTASSYYMECLQCQLGMYSIQKYQMTDNKQHSCLLCPQTAEYCEKDYLKLLNGYWRESYYSDDIYYCEKAPNHCINNQTLPGPESKNYVNYCLPGYIGPLCMSCDEFGKVWQTKFYKISKTECISEDMHLVVLIKGILYSIALSILIGLFAYFSMRRISCYRIKHILKVTGIMMLNKSVVDYQSIFYIKQGFVYYVLHFRIHQISLTNISEYDQLNSMLVNSAQIPIFYFYEYPTRSTIIPIIYQKIIRAFIYPLLPIAIIYVFYEILIKLKYAERKKYFYINVVLIYFMMYHSSFLEVILMPLQCQLIGNTYRISFDTQFECYSPNHIQYFLFLIFPICLLTTLSVVLIGFKLYQIRKKLHLICNQNYMGIIYVEFKDNYYYWTMLQTAFSLAFCFTFNIIEGNFFFKGLIFTLFNLLYLYLLMKHMPFKNKKLQKLCIQSNLTILIQFFIQILILNITDTISQINEYSDNGLFQASYSQEYFLILVSQFSHILFCLKILFLIIIEISLTKTYIGRIFYLIFKKIKIIIPQEFKSYYQSQINTQRVQYNWRKVKKNLFGSKLDLIQLQNNLNNLQTNQNLISQSAHKMSISNKKRNTTLLDGQPSFYLNPQQTFELTSNDQQEIFSYNNHSFQTNQKLHQGDNFSITNLDIIKEYKKKMSQIRLKSITPSPLKRESRQSNSGLFNFHQCSDDQLQSKDQMSNQKSKSNSNNNFMISKKSNNLLSSKNIIKINKVSSEIQKSDEILQLDNTVFEKKQNALNKINDFDFQQDSIKETSQLDGNEMEISQQSNAFGDLNNEVEQKSKDITIEGINRTLDIKIGQKQFKSN</sequence>
<feature type="transmembrane region" description="Helical" evidence="2">
    <location>
        <begin position="2117"/>
        <end position="2136"/>
    </location>
</feature>
<proteinExistence type="predicted"/>
<feature type="transmembrane region" description="Helical" evidence="2">
    <location>
        <begin position="1953"/>
        <end position="1977"/>
    </location>
</feature>
<gene>
    <name evidence="3" type="ORF">TTHERM_00348040</name>
</gene>
<protein>
    <submittedName>
        <fullName evidence="3">Transmembrane protein, putative</fullName>
    </submittedName>
</protein>
<feature type="region of interest" description="Disordered" evidence="1">
    <location>
        <begin position="2341"/>
        <end position="2360"/>
    </location>
</feature>
<dbReference type="GeneID" id="7836230"/>
<feature type="transmembrane region" description="Helical" evidence="2">
    <location>
        <begin position="1924"/>
        <end position="1941"/>
    </location>
</feature>
<dbReference type="OrthoDB" id="338325at2759"/>
<organism evidence="3 4">
    <name type="scientific">Tetrahymena thermophila (strain SB210)</name>
    <dbReference type="NCBI Taxonomy" id="312017"/>
    <lineage>
        <taxon>Eukaryota</taxon>
        <taxon>Sar</taxon>
        <taxon>Alveolata</taxon>
        <taxon>Ciliophora</taxon>
        <taxon>Intramacronucleata</taxon>
        <taxon>Oligohymenophorea</taxon>
        <taxon>Hymenostomatida</taxon>
        <taxon>Tetrahymenina</taxon>
        <taxon>Tetrahymenidae</taxon>
        <taxon>Tetrahymena</taxon>
    </lineage>
</organism>